<gene>
    <name evidence="2" type="ORF">Ahy_A07g032384</name>
</gene>
<dbReference type="AlphaFoldDB" id="A0A445C6T8"/>
<name>A0A445C6T8_ARAHY</name>
<comment type="caution">
    <text evidence="2">The sequence shown here is derived from an EMBL/GenBank/DDBJ whole genome shotgun (WGS) entry which is preliminary data.</text>
</comment>
<sequence>MNLLGFSLSPQEQHTTTTHHHQTRFGLFNPTAQDDVTAADDRNCFDLTSSTHVVTTLNFPPFPIYQEPFNNHHHLSMVFNFIMEGGLEYNGIMECV</sequence>
<protein>
    <submittedName>
        <fullName evidence="2">Uncharacterized protein</fullName>
    </submittedName>
</protein>
<reference evidence="2 3" key="1">
    <citation type="submission" date="2019-01" db="EMBL/GenBank/DDBJ databases">
        <title>Sequencing of cultivated peanut Arachis hypogaea provides insights into genome evolution and oil improvement.</title>
        <authorList>
            <person name="Chen X."/>
        </authorList>
    </citation>
    <scope>NUCLEOTIDE SEQUENCE [LARGE SCALE GENOMIC DNA]</scope>
    <source>
        <strain evidence="3">cv. Fuhuasheng</strain>
        <tissue evidence="2">Leaves</tissue>
    </source>
</reference>
<accession>A0A445C6T8</accession>
<evidence type="ECO:0000313" key="2">
    <source>
        <dbReference type="EMBL" id="RYR46629.1"/>
    </source>
</evidence>
<organism evidence="2 3">
    <name type="scientific">Arachis hypogaea</name>
    <name type="common">Peanut</name>
    <dbReference type="NCBI Taxonomy" id="3818"/>
    <lineage>
        <taxon>Eukaryota</taxon>
        <taxon>Viridiplantae</taxon>
        <taxon>Streptophyta</taxon>
        <taxon>Embryophyta</taxon>
        <taxon>Tracheophyta</taxon>
        <taxon>Spermatophyta</taxon>
        <taxon>Magnoliopsida</taxon>
        <taxon>eudicotyledons</taxon>
        <taxon>Gunneridae</taxon>
        <taxon>Pentapetalae</taxon>
        <taxon>rosids</taxon>
        <taxon>fabids</taxon>
        <taxon>Fabales</taxon>
        <taxon>Fabaceae</taxon>
        <taxon>Papilionoideae</taxon>
        <taxon>50 kb inversion clade</taxon>
        <taxon>dalbergioids sensu lato</taxon>
        <taxon>Dalbergieae</taxon>
        <taxon>Pterocarpus clade</taxon>
        <taxon>Arachis</taxon>
    </lineage>
</organism>
<evidence type="ECO:0000256" key="1">
    <source>
        <dbReference type="SAM" id="MobiDB-lite"/>
    </source>
</evidence>
<dbReference type="Proteomes" id="UP000289738">
    <property type="component" value="Chromosome A07"/>
</dbReference>
<proteinExistence type="predicted"/>
<dbReference type="EMBL" id="SDMP01000007">
    <property type="protein sequence ID" value="RYR46629.1"/>
    <property type="molecule type" value="Genomic_DNA"/>
</dbReference>
<evidence type="ECO:0000313" key="3">
    <source>
        <dbReference type="Proteomes" id="UP000289738"/>
    </source>
</evidence>
<feature type="region of interest" description="Disordered" evidence="1">
    <location>
        <begin position="1"/>
        <end position="21"/>
    </location>
</feature>
<keyword evidence="3" id="KW-1185">Reference proteome</keyword>